<feature type="compositionally biased region" description="Polar residues" evidence="2">
    <location>
        <begin position="598"/>
        <end position="610"/>
    </location>
</feature>
<feature type="compositionally biased region" description="Basic and acidic residues" evidence="2">
    <location>
        <begin position="1456"/>
        <end position="1483"/>
    </location>
</feature>
<reference evidence="6 7" key="1">
    <citation type="journal article" date="2016" name="Nat. Commun.">
        <title>Extremotolerant tardigrade genome and improved radiotolerance of human cultured cells by tardigrade-unique protein.</title>
        <authorList>
            <person name="Hashimoto T."/>
            <person name="Horikawa D.D."/>
            <person name="Saito Y."/>
            <person name="Kuwahara H."/>
            <person name="Kozuka-Hata H."/>
            <person name="Shin-I T."/>
            <person name="Minakuchi Y."/>
            <person name="Ohishi K."/>
            <person name="Motoyama A."/>
            <person name="Aizu T."/>
            <person name="Enomoto A."/>
            <person name="Kondo K."/>
            <person name="Tanaka S."/>
            <person name="Hara Y."/>
            <person name="Koshikawa S."/>
            <person name="Sagara H."/>
            <person name="Miura T."/>
            <person name="Yokobori S."/>
            <person name="Miyagawa K."/>
            <person name="Suzuki Y."/>
            <person name="Kubo T."/>
            <person name="Oyama M."/>
            <person name="Kohara Y."/>
            <person name="Fujiyama A."/>
            <person name="Arakawa K."/>
            <person name="Katayama T."/>
            <person name="Toyoda A."/>
            <person name="Kunieda T."/>
        </authorList>
    </citation>
    <scope>NUCLEOTIDE SEQUENCE [LARGE SCALE GENOMIC DNA]</scope>
    <source>
        <strain evidence="6 7">YOKOZUNA-1</strain>
    </source>
</reference>
<dbReference type="Pfam" id="PF15778">
    <property type="entry name" value="UNC80_N"/>
    <property type="match status" value="2"/>
</dbReference>
<keyword evidence="7" id="KW-1185">Reference proteome</keyword>
<feature type="domain" description="Protein UNC80 C-terminal" evidence="5">
    <location>
        <begin position="1954"/>
        <end position="3038"/>
    </location>
</feature>
<dbReference type="SUPFAM" id="SSF48371">
    <property type="entry name" value="ARM repeat"/>
    <property type="match status" value="1"/>
</dbReference>
<feature type="compositionally biased region" description="Basic residues" evidence="2">
    <location>
        <begin position="1071"/>
        <end position="1087"/>
    </location>
</feature>
<dbReference type="InterPro" id="IPR046460">
    <property type="entry name" value="UNC80_C"/>
</dbReference>
<feature type="compositionally biased region" description="Polar residues" evidence="2">
    <location>
        <begin position="1103"/>
        <end position="1129"/>
    </location>
</feature>
<dbReference type="InterPro" id="IPR016024">
    <property type="entry name" value="ARM-type_fold"/>
</dbReference>
<dbReference type="Proteomes" id="UP000186922">
    <property type="component" value="Unassembled WGS sequence"/>
</dbReference>
<dbReference type="PANTHER" id="PTHR31781:SF1">
    <property type="entry name" value="PROTEIN UNC-80 HOMOLOG"/>
    <property type="match status" value="1"/>
</dbReference>
<dbReference type="GO" id="GO:0034703">
    <property type="term" value="C:cation channel complex"/>
    <property type="evidence" value="ECO:0007669"/>
    <property type="project" value="TreeGrafter"/>
</dbReference>
<evidence type="ECO:0000259" key="4">
    <source>
        <dbReference type="Pfam" id="PF19424"/>
    </source>
</evidence>
<proteinExistence type="predicted"/>
<accession>A0A1D1UKG9</accession>
<dbReference type="InterPro" id="IPR045852">
    <property type="entry name" value="UNC80_central"/>
</dbReference>
<feature type="region of interest" description="Disordered" evidence="2">
    <location>
        <begin position="1034"/>
        <end position="1137"/>
    </location>
</feature>
<feature type="compositionally biased region" description="Low complexity" evidence="2">
    <location>
        <begin position="2911"/>
        <end position="2924"/>
    </location>
</feature>
<dbReference type="STRING" id="947166.A0A1D1UKG9"/>
<feature type="region of interest" description="Disordered" evidence="2">
    <location>
        <begin position="3190"/>
        <end position="3215"/>
    </location>
</feature>
<evidence type="ECO:0000313" key="7">
    <source>
        <dbReference type="Proteomes" id="UP000186922"/>
    </source>
</evidence>
<evidence type="ECO:0000256" key="2">
    <source>
        <dbReference type="SAM" id="MobiDB-lite"/>
    </source>
</evidence>
<feature type="compositionally biased region" description="Low complexity" evidence="2">
    <location>
        <begin position="1511"/>
        <end position="1530"/>
    </location>
</feature>
<evidence type="ECO:0000256" key="1">
    <source>
        <dbReference type="SAM" id="Coils"/>
    </source>
</evidence>
<feature type="domain" description="Cation channel complex component UNC80 N-terminal" evidence="3">
    <location>
        <begin position="145"/>
        <end position="264"/>
    </location>
</feature>
<feature type="compositionally biased region" description="Polar residues" evidence="2">
    <location>
        <begin position="3201"/>
        <end position="3212"/>
    </location>
</feature>
<feature type="compositionally biased region" description="Polar residues" evidence="2">
    <location>
        <begin position="954"/>
        <end position="970"/>
    </location>
</feature>
<organism evidence="6 7">
    <name type="scientific">Ramazzottius varieornatus</name>
    <name type="common">Water bear</name>
    <name type="synonym">Tardigrade</name>
    <dbReference type="NCBI Taxonomy" id="947166"/>
    <lineage>
        <taxon>Eukaryota</taxon>
        <taxon>Metazoa</taxon>
        <taxon>Ecdysozoa</taxon>
        <taxon>Tardigrada</taxon>
        <taxon>Eutardigrada</taxon>
        <taxon>Parachela</taxon>
        <taxon>Hypsibioidea</taxon>
        <taxon>Ramazzottiidae</taxon>
        <taxon>Ramazzottius</taxon>
    </lineage>
</organism>
<feature type="compositionally biased region" description="Basic residues" evidence="2">
    <location>
        <begin position="971"/>
        <end position="980"/>
    </location>
</feature>
<dbReference type="GO" id="GO:0055080">
    <property type="term" value="P:monoatomic cation homeostasis"/>
    <property type="evidence" value="ECO:0007669"/>
    <property type="project" value="TreeGrafter"/>
</dbReference>
<dbReference type="Pfam" id="PF20262">
    <property type="entry name" value="UNC80_C"/>
    <property type="match status" value="1"/>
</dbReference>
<feature type="region of interest" description="Disordered" evidence="2">
    <location>
        <begin position="116"/>
        <end position="147"/>
    </location>
</feature>
<feature type="region of interest" description="Disordered" evidence="2">
    <location>
        <begin position="594"/>
        <end position="657"/>
    </location>
</feature>
<evidence type="ECO:0000259" key="5">
    <source>
        <dbReference type="Pfam" id="PF20262"/>
    </source>
</evidence>
<dbReference type="GO" id="GO:0005261">
    <property type="term" value="F:monoatomic cation channel activity"/>
    <property type="evidence" value="ECO:0007669"/>
    <property type="project" value="TreeGrafter"/>
</dbReference>
<protein>
    <recommendedName>
        <fullName evidence="8">Protein unc-80 homolog</fullName>
    </recommendedName>
</protein>
<evidence type="ECO:0008006" key="8">
    <source>
        <dbReference type="Google" id="ProtNLM"/>
    </source>
</evidence>
<dbReference type="PANTHER" id="PTHR31781">
    <property type="entry name" value="UNC80"/>
    <property type="match status" value="1"/>
</dbReference>
<dbReference type="InterPro" id="IPR031542">
    <property type="entry name" value="UNC80_N"/>
</dbReference>
<name>A0A1D1UKG9_RAMVA</name>
<feature type="region of interest" description="Disordered" evidence="2">
    <location>
        <begin position="927"/>
        <end position="1012"/>
    </location>
</feature>
<dbReference type="EMBL" id="BDGG01000001">
    <property type="protein sequence ID" value="GAU89951.1"/>
    <property type="molecule type" value="Genomic_DNA"/>
</dbReference>
<feature type="compositionally biased region" description="Basic and acidic residues" evidence="2">
    <location>
        <begin position="1686"/>
        <end position="1702"/>
    </location>
</feature>
<evidence type="ECO:0000259" key="3">
    <source>
        <dbReference type="Pfam" id="PF15778"/>
    </source>
</evidence>
<feature type="domain" description="Protein UNC80 central region" evidence="4">
    <location>
        <begin position="1191"/>
        <end position="1943"/>
    </location>
</feature>
<comment type="caution">
    <text evidence="6">The sequence shown here is derived from an EMBL/GenBank/DDBJ whole genome shotgun (WGS) entry which is preliminary data.</text>
</comment>
<feature type="region of interest" description="Disordered" evidence="2">
    <location>
        <begin position="2911"/>
        <end position="2934"/>
    </location>
</feature>
<feature type="compositionally biased region" description="Polar residues" evidence="2">
    <location>
        <begin position="1042"/>
        <end position="1056"/>
    </location>
</feature>
<feature type="region of interest" description="Disordered" evidence="2">
    <location>
        <begin position="1"/>
        <end position="29"/>
    </location>
</feature>
<feature type="coiled-coil region" evidence="1">
    <location>
        <begin position="1885"/>
        <end position="1920"/>
    </location>
</feature>
<feature type="compositionally biased region" description="Polar residues" evidence="2">
    <location>
        <begin position="10"/>
        <end position="27"/>
    </location>
</feature>
<dbReference type="OrthoDB" id="5584001at2759"/>
<dbReference type="Pfam" id="PF19424">
    <property type="entry name" value="UNC80"/>
    <property type="match status" value="1"/>
</dbReference>
<feature type="compositionally biased region" description="Basic and acidic residues" evidence="2">
    <location>
        <begin position="1534"/>
        <end position="1543"/>
    </location>
</feature>
<gene>
    <name evidence="6" type="primary">RvY_02441-1</name>
    <name evidence="6" type="synonym">RvY_02441.1</name>
    <name evidence="6" type="ORF">RvY_02441</name>
</gene>
<feature type="region of interest" description="Disordered" evidence="2">
    <location>
        <begin position="1445"/>
        <end position="1543"/>
    </location>
</feature>
<feature type="region of interest" description="Disordered" evidence="2">
    <location>
        <begin position="1686"/>
        <end position="1707"/>
    </location>
</feature>
<feature type="domain" description="Cation channel complex component UNC80 N-terminal" evidence="3">
    <location>
        <begin position="34"/>
        <end position="115"/>
    </location>
</feature>
<dbReference type="GO" id="GO:0030424">
    <property type="term" value="C:axon"/>
    <property type="evidence" value="ECO:0007669"/>
    <property type="project" value="TreeGrafter"/>
</dbReference>
<evidence type="ECO:0000313" key="6">
    <source>
        <dbReference type="EMBL" id="GAU89951.1"/>
    </source>
</evidence>
<feature type="compositionally biased region" description="Polar residues" evidence="2">
    <location>
        <begin position="629"/>
        <end position="638"/>
    </location>
</feature>
<feature type="compositionally biased region" description="Basic residues" evidence="2">
    <location>
        <begin position="1484"/>
        <end position="1493"/>
    </location>
</feature>
<keyword evidence="1" id="KW-0175">Coiled coil</keyword>
<sequence length="3291" mass="367165">MPKRKDHALHQTTDVSVHPNTTATSKDANTDLESLPIPIQNFLWRQFSPFVRPYNRKLQEASCVTFERILVQNNLHGLSPSLSDAILSIPRWRFIVAALPYVMHCCASTLESQPRRSLNQSAAGDADRDDPSVSGQPSTAPPAAPLGPNTTKLLYTLHYLLLDAAADCVDSARQERPAPTGRRSSLYPHHNGAPSNEPYLFPITSLQVLVYLFAPLLPQLDPSDFRSSERAGRTNRLENGLRLWQPLWEYRQPDIPLFTAPAKPTRNTNDTMSEMEIGPSGLGNVGDIYTGAQVDEGFLLAEPERNVEEAAAAKEALQRAKTAPHSGAPLAHMSEICTLTTLETPGTLTPTLEYICEFCNTKIQPAEKELLRCKCGHRRRRDRPVMAPLLSSAASALAQQASLAASAFLTGAVEPVALPTRNHTSPIDKEFLHNKLEMSIHSQMTETRSQPARDVSVATLFDVAVLRCLYVPPWSEEGMFWALRYFYNRLLEIRDYYQRTGTVRQRSNSVPSLKKTLGEVRTPRRADYLAPKDVNSKKRRMNAEEAKPKFFIGGQTLSARQEDVSPVSTPGLPLKHQDVMFAFGDEEKYYSSPTTTTKSALSPFSSSNPVTPKDRGPLFRAGKSYPRITITTENSPAGTASAGEEERGEEMGLQRSKTDSSIAYPLSEYQEARGATNLIQDDGQLNYQAVARAILVALNERPSQRICDVALSVLEVLLDTLLDVNQNVSVLPGHTLQQLSPDTDMLSTLPTASSTPQLISLDPTIFRLVLSCTTRIFVIIGCPYGCGKDIQQSRNNPVEYMRRQAYSLIHRLQTLNEPEAKRFFRNMFIKHELAVIVEFCHAFFSSCVSPVAQDQSRISKPMKKTLSWVAAQATKPIITQLIDRMDVIKRPENMGLQNDLRSLLTYIKEAYDSIFRRVVMSGVMESQQYPPSSIMPPQPSSQAGTSLHIKSRPDTPTTLHLQLNQQPASQQHKRKPLIRHSRLDSEAGRAATQDDNEHTDDSPFEGDVNTSGASASAGYLRGIFAKKQKVFLKPMQSRENSESNLKGMTSSKSPRVSLSEDESIAVPHSPGARKKKHGLGMRHRWLKSPKSSQGSRDSRRGTLETSMSLASGPDGNSSGEGSRQQSLEKTNPEHMKHRLSFKSTGQISLPSLRHKRIADYNAREEEISGILRRSKSEEAPPTTTPSKIAFILNVRALTTGMRSLGVLLDFCPPGTLPEPSVLSAMLDLQAPVLSRAAFLLECAQFVHRCNQGKWPDWIKLTSLQYRQSGLVGRLIAPTLPRKQNILQRTAGKVFYEWARSLTLRLDDVLKLEEVDPLTVVSPTLVVDEEDYFMVGGDNMEPGNCPFALKMAACQLLLEITAFLRETYRMLPRKEKFATSRTHGAAKVSVVDKRLAGRRWSSVASTSGGASHTSIHSFVEHGQVHLFHTAGHAPGERRISFMIADDNQSQRSSSSATHEEAEHRAHLLKSGRDRVRQHQHEGPQGRRRSFRLRKASQDDTRRRTGSVRSRKTSSVSVRSEVSSSSLEEVVSPTHIPDDKAGDRDVFGLDQETTEYSDHMPWLDSMINLCSRFSFICDHKKACTMFCFYRIMKSCSRLTWSMKRLNGDETVNAYVGKSLNMEDDEVLEVSHGQSGSQTPTTPSSHRKLRIFRKASHYAGIGRLSKTASILEKHQSMDSMNKLRTEALNEASGKDGQTEKSKSEEDSGYYPMEGEKSVAMMEYMRQQVLSLFAAPFSVLAKGLLIMDEQQLERMFPICWELLLVEDEEMASTASTLCIVCSVKISKFVVDFIRKEMNHEEAEQRVDSVLKFQALWRYRYQVWIRLEDGAQSLLKVSQALNIDYTLPSPLFGRTTVDCPDAPWLPPTSIKIEEVAISQEEQSKNSNTLVAATQTRRKQLQESMNKALRAQEERIQRERERTRITMLPVLKMAAIEPVPQQVIDDREESDDGNLTAETGAVATHALTVQPVFPGSLAVSVLLLVDLLEDADVDGCGICVGDLAFQTLWEGIVEDASLFLRYMLEKLSNKEKQGVILRKMRRLMGHMNQIPSHAAATLFNHLMGYCMSFVRSSNEHTFHGVEAVMSVLWHIVPSVRGISFKDIKAVLRREQCDPHLLLTANVPGAKKVVVHGPDLTSIPSQLPVQEDTRFDELLNESLDFFGIPDHTRSQYLLIDSKSGRAHQPSGFIRDIYFFRRSFYPQLNLVHMSGMEAFVKLQSQAYHTLFLEAQKVFLVYSLFVNAEGDSEFALQKQQMMLMDDGLTKIPNFPRKALECDVQFQHGLMGAEYLAIDVMHKYVWVQMIASLLTNLSKTSSEVQLSHTDIAMLISVLNGVLLLHCQDSAILRHCLATFITVSRNMKSFFATTGFLQIMPTILKIYAMHQTNDMVVEAIEFACSQFFILHRNPFLLQLFGSAPSLLELSASEVDAKPLKRSHVKKILFSLERYGRRQSKAAVVVTSATRLAALHPLDHLDILEKVDTKKPLQPLDLCYQNDQFDFTPATVLTSAVSSCIAVISYDTAESPRGTQMLQVLRTLIHEEVWYDEKIADNAKSAKEELQKIIALAGSLKSLVSSAETLVKNFDPPTRSPINPGDFTRQLGSLAPSHGRDTDVEANRPRIMVQETVVDTDSQWEFSSPRNHLLAIVAHFLTSATSRIRHLSKVLGDLTTRPPELIDVKSHIRLSEIAQTLLKVAPYDKDVMGCEGLELYMTEILPSMDFSVEALKQTIQQLLRRVDKTFLKIMKKPSMRRDTNWTAAAQIIQGVTKLMCNNNLIALLPQLKSLCSNCISMTLSDHISTSGTDIPAAVLAVTADGILPVSTVFRQATIDLCAVYLQAGKEYCNLEQLCATFNDQFFRMVICFLLPLTLRIGSGGGSDLPPLRIEDLRYILRVLIQLLHPPTVKQPSVPTKQLTINAHTTMTRTSSNMSNPSSGTHHPASPSPANKQQEFSRKVAFLGLKVVVVCYEGRLGSEWLRLAKSLQDYGEKGNAGLAFWHFLEYTIVFRTALYVHLAPFAIANVDKKDESLSEQEVQVQANIRRTLTGSGLTVQDTAEGAYSQISLEVNALIDEYVLMSAQLHASRSPTQIATDETSQGEEAVTVHRLADFARFRAIGKRKDSTLQMAMQMRERASSSAAHNTGKRSPPLVIPVTVERTDETKNTTMTVTSPSKEPLIAKDTVSEGGFGLDRRRSNLTRQRAQYGLGHGDHHRSPKSSSMKVNNVSGSLKEEGTPEMVEMVQLKKPHVGFAVVDHVANNVGNNTSAKVVSVSMVNSSRRMSKENYIPVRRQSVESLNDDEQVSLLK</sequence>